<accession>A0A7I7Y4T0</accession>
<proteinExistence type="predicted"/>
<reference evidence="4" key="1">
    <citation type="journal article" date="2019" name="Emerg. Microbes Infect.">
        <title>Comprehensive subspecies identification of 175 nontuberculous mycobacteria species based on 7547 genomic profiles.</title>
        <authorList>
            <person name="Matsumoto Y."/>
            <person name="Kinjo T."/>
            <person name="Motooka D."/>
            <person name="Nabeya D."/>
            <person name="Jung N."/>
            <person name="Uechi K."/>
            <person name="Horii T."/>
            <person name="Iida T."/>
            <person name="Fujita J."/>
            <person name="Nakamura S."/>
        </authorList>
    </citation>
    <scope>NUCLEOTIDE SEQUENCE [LARGE SCALE GENOMIC DNA]</scope>
    <source>
        <strain evidence="4">JCM 13671</strain>
    </source>
</reference>
<name>A0A7I7Y4T0_9MYCO</name>
<feature type="region of interest" description="Disordered" evidence="1">
    <location>
        <begin position="719"/>
        <end position="775"/>
    </location>
</feature>
<keyword evidence="5" id="KW-1185">Reference proteome</keyword>
<feature type="chain" id="PRO_5043568509" description="PE-PPE domain-containing protein" evidence="2">
    <location>
        <begin position="27"/>
        <end position="775"/>
    </location>
</feature>
<keyword evidence="2" id="KW-0732">Signal</keyword>
<dbReference type="Proteomes" id="UP000466931">
    <property type="component" value="Chromosome"/>
</dbReference>
<evidence type="ECO:0000259" key="3">
    <source>
        <dbReference type="Pfam" id="PF08237"/>
    </source>
</evidence>
<feature type="compositionally biased region" description="Basic and acidic residues" evidence="1">
    <location>
        <begin position="719"/>
        <end position="760"/>
    </location>
</feature>
<dbReference type="SUPFAM" id="SSF47162">
    <property type="entry name" value="Apolipoprotein"/>
    <property type="match status" value="1"/>
</dbReference>
<evidence type="ECO:0000256" key="1">
    <source>
        <dbReference type="SAM" id="MobiDB-lite"/>
    </source>
</evidence>
<reference evidence="4" key="2">
    <citation type="submission" date="2020-02" db="EMBL/GenBank/DDBJ databases">
        <authorList>
            <person name="Matsumoto Y."/>
            <person name="Motooka D."/>
            <person name="Nakamura S."/>
        </authorList>
    </citation>
    <scope>NUCLEOTIDE SEQUENCE</scope>
    <source>
        <strain evidence="4">JCM 13671</strain>
    </source>
</reference>
<dbReference type="Pfam" id="PF08237">
    <property type="entry name" value="PE-PPE"/>
    <property type="match status" value="1"/>
</dbReference>
<evidence type="ECO:0000256" key="2">
    <source>
        <dbReference type="SAM" id="SignalP"/>
    </source>
</evidence>
<sequence>MKRLALAGAASMSAVAVGLTPIAANAASTETYFVGFPDWLPIGDGSVLPSDAVAINDAIVAAKDKNPLIGWGTGGVDLRPVWVRWVDGVPEYTLPEVGQTGSHVETYQGVNPAYQPAYDVAYNAAYAAHFAAETVKALSWNCGRSCAENKARPIAQQKAAQDASNAVKDIPKMINISITVPDFGVIEDGYWTTVTAGQWVTGTDIDDLPTAGQLAYAAYVLQNSDLSALAPLLNWTAYLSNVNLIAYGDGAIAAGQAYQAFIDSVNGETHEGYDPYTVGGALTGPRKIVFVDAQGQVTLITVQETNDPTDLPDIVYPGSGQPPAYESAQGGGVLDMTVLSLVLLRNPGRANGGLYARFAPIYQELTGVNPVSPDRQDVLPEGVDPALLTNLLKGDTSNLSLDELGNLQAVLENADGKPIVVTLKADVGWQYDLLSDAPATANPIAWANSVASALMLTNLLTGVDLDDLGDGGHVGPDGTIYYTIPVNQLPLLAPLRLPAQLLGTLQNQNPNSINTPIADALEPMLKILVNSAYTDVVRNEDGTWTRTLDQAGVPTLFGTPTLTREQAAYLAGDLITALGRGVGTELNEVLPVAAAELAKALNIELTAAQKEELNQSLAAVGTSITERAKEIGDGVTKYVREIDAQLPALPPPPTQAQIADVQKQVGKALVEARDAAHELRDRFEDPRALLPSFDDSGVKPGAAEKAKLKDSLQKVRAELKKAGDEAKKRAEQAGDDAKKRVEKAGAKVKAAVDKAGEKVRKALTPPKKAPQNDTE</sequence>
<feature type="signal peptide" evidence="2">
    <location>
        <begin position="1"/>
        <end position="26"/>
    </location>
</feature>
<dbReference type="Gene3D" id="1.20.120.20">
    <property type="entry name" value="Apolipoprotein"/>
    <property type="match status" value="1"/>
</dbReference>
<organism evidence="4 5">
    <name type="scientific">Mycolicibacterium confluentis</name>
    <dbReference type="NCBI Taxonomy" id="28047"/>
    <lineage>
        <taxon>Bacteria</taxon>
        <taxon>Bacillati</taxon>
        <taxon>Actinomycetota</taxon>
        <taxon>Actinomycetes</taxon>
        <taxon>Mycobacteriales</taxon>
        <taxon>Mycobacteriaceae</taxon>
        <taxon>Mycolicibacterium</taxon>
    </lineage>
</organism>
<dbReference type="RefSeq" id="WP_163645472.1">
    <property type="nucleotide sequence ID" value="NZ_AP022612.1"/>
</dbReference>
<feature type="domain" description="PE-PPE" evidence="3">
    <location>
        <begin position="427"/>
        <end position="533"/>
    </location>
</feature>
<dbReference type="AlphaFoldDB" id="A0A7I7Y4T0"/>
<evidence type="ECO:0000313" key="4">
    <source>
        <dbReference type="EMBL" id="BBZ35941.1"/>
    </source>
</evidence>
<protein>
    <recommendedName>
        <fullName evidence="3">PE-PPE domain-containing protein</fullName>
    </recommendedName>
</protein>
<gene>
    <name evidence="4" type="ORF">MCNF_45460</name>
</gene>
<evidence type="ECO:0000313" key="5">
    <source>
        <dbReference type="Proteomes" id="UP000466931"/>
    </source>
</evidence>
<feature type="region of interest" description="Disordered" evidence="1">
    <location>
        <begin position="691"/>
        <end position="710"/>
    </location>
</feature>
<dbReference type="EMBL" id="AP022612">
    <property type="protein sequence ID" value="BBZ35941.1"/>
    <property type="molecule type" value="Genomic_DNA"/>
</dbReference>
<dbReference type="InterPro" id="IPR013228">
    <property type="entry name" value="PE-PPE_C"/>
</dbReference>